<dbReference type="GO" id="GO:0004222">
    <property type="term" value="F:metalloendopeptidase activity"/>
    <property type="evidence" value="ECO:0007669"/>
    <property type="project" value="TreeGrafter"/>
</dbReference>
<organism evidence="6 7">
    <name type="scientific">Anaerofilum hominis</name>
    <dbReference type="NCBI Taxonomy" id="2763016"/>
    <lineage>
        <taxon>Bacteria</taxon>
        <taxon>Bacillati</taxon>
        <taxon>Bacillota</taxon>
        <taxon>Clostridia</taxon>
        <taxon>Eubacteriales</taxon>
        <taxon>Oscillospiraceae</taxon>
        <taxon>Anaerofilum</taxon>
    </lineage>
</organism>
<proteinExistence type="predicted"/>
<keyword evidence="7" id="KW-1185">Reference proteome</keyword>
<sequence length="387" mass="41699">MVRSWRRWAAALLVIIFAVCAAGPMRAADRSGEIAALQKQLEQIRQQLSQLDSTVENAEAKKAALEQQSAVLFQQITLMLGNIEDIKTAVAAKQQEVDAKTREIEDTDALFQQRLRAMQLTHVSGALSTLLSVNSFDELLTASTTLSRISQADTELLQRLAEQKTALETQKQELDAQLQELIAQQQALEAKQSELAASILAQDAAIDQAEADKQAKQSEYDATYAAYRAAVDETNAWMSTHYSTDTPYTGSGTLLCPIQEGYFYISSGFGTRSDPFGGGQMEFHNGYDYAGGSGALMGRPIHAAEGGIVTKVEYRTTGYGLKVVIDHGGGLTTLYGHCSKIYVSEGQSVARGEVIAAVGDSGNSTAAHLHFSVFQNGVAQDPGAYLG</sequence>
<dbReference type="InterPro" id="IPR016047">
    <property type="entry name" value="M23ase_b-sheet_dom"/>
</dbReference>
<feature type="domain" description="M23ase beta-sheet core" evidence="4">
    <location>
        <begin position="283"/>
        <end position="382"/>
    </location>
</feature>
<feature type="signal peptide" evidence="3">
    <location>
        <begin position="1"/>
        <end position="27"/>
    </location>
</feature>
<evidence type="ECO:0000259" key="4">
    <source>
        <dbReference type="Pfam" id="PF01551"/>
    </source>
</evidence>
<feature type="domain" description="Peptidoglycan hydrolase PcsB coiled-coil" evidence="5">
    <location>
        <begin position="101"/>
        <end position="169"/>
    </location>
</feature>
<evidence type="ECO:0000313" key="7">
    <source>
        <dbReference type="Proteomes" id="UP000659630"/>
    </source>
</evidence>
<feature type="coiled-coil region" evidence="2">
    <location>
        <begin position="157"/>
        <end position="198"/>
    </location>
</feature>
<gene>
    <name evidence="6" type="ORF">H8S23_13660</name>
</gene>
<dbReference type="Gene3D" id="6.10.250.3150">
    <property type="match status" value="1"/>
</dbReference>
<dbReference type="AlphaFoldDB" id="A0A923L2A4"/>
<dbReference type="PANTHER" id="PTHR21666">
    <property type="entry name" value="PEPTIDASE-RELATED"/>
    <property type="match status" value="1"/>
</dbReference>
<dbReference type="InterPro" id="IPR050570">
    <property type="entry name" value="Cell_wall_metabolism_enzyme"/>
</dbReference>
<evidence type="ECO:0000256" key="2">
    <source>
        <dbReference type="SAM" id="Coils"/>
    </source>
</evidence>
<feature type="coiled-coil region" evidence="2">
    <location>
        <begin position="27"/>
        <end position="103"/>
    </location>
</feature>
<dbReference type="Pfam" id="PF24568">
    <property type="entry name" value="CC_PcsB"/>
    <property type="match status" value="1"/>
</dbReference>
<name>A0A923L2A4_9FIRM</name>
<dbReference type="PANTHER" id="PTHR21666:SF289">
    <property type="entry name" value="L-ALA--D-GLU ENDOPEPTIDASE"/>
    <property type="match status" value="1"/>
</dbReference>
<dbReference type="Gene3D" id="2.70.70.10">
    <property type="entry name" value="Glucose Permease (Domain IIA)"/>
    <property type="match status" value="1"/>
</dbReference>
<evidence type="ECO:0000256" key="1">
    <source>
        <dbReference type="ARBA" id="ARBA00022729"/>
    </source>
</evidence>
<evidence type="ECO:0000259" key="5">
    <source>
        <dbReference type="Pfam" id="PF24568"/>
    </source>
</evidence>
<feature type="chain" id="PRO_5036811738" evidence="3">
    <location>
        <begin position="28"/>
        <end position="387"/>
    </location>
</feature>
<dbReference type="Proteomes" id="UP000659630">
    <property type="component" value="Unassembled WGS sequence"/>
</dbReference>
<reference evidence="6" key="1">
    <citation type="submission" date="2020-08" db="EMBL/GenBank/DDBJ databases">
        <title>Genome public.</title>
        <authorList>
            <person name="Liu C."/>
            <person name="Sun Q."/>
        </authorList>
    </citation>
    <scope>NUCLEOTIDE SEQUENCE</scope>
    <source>
        <strain evidence="6">BX8</strain>
    </source>
</reference>
<dbReference type="Pfam" id="PF01551">
    <property type="entry name" value="Peptidase_M23"/>
    <property type="match status" value="1"/>
</dbReference>
<comment type="caution">
    <text evidence="6">The sequence shown here is derived from an EMBL/GenBank/DDBJ whole genome shotgun (WGS) entry which is preliminary data.</text>
</comment>
<dbReference type="InterPro" id="IPR057309">
    <property type="entry name" value="PcsB_CC"/>
</dbReference>
<dbReference type="CDD" id="cd12797">
    <property type="entry name" value="M23_peptidase"/>
    <property type="match status" value="1"/>
</dbReference>
<protein>
    <submittedName>
        <fullName evidence="6">Peptidoglycan DD-metalloendopeptidase family protein</fullName>
    </submittedName>
</protein>
<keyword evidence="2" id="KW-0175">Coiled coil</keyword>
<dbReference type="EMBL" id="JACONZ010000006">
    <property type="protein sequence ID" value="MBC5582554.1"/>
    <property type="molecule type" value="Genomic_DNA"/>
</dbReference>
<keyword evidence="1 3" id="KW-0732">Signal</keyword>
<accession>A0A923L2A4</accession>
<dbReference type="InterPro" id="IPR011055">
    <property type="entry name" value="Dup_hybrid_motif"/>
</dbReference>
<dbReference type="SUPFAM" id="SSF51261">
    <property type="entry name" value="Duplicated hybrid motif"/>
    <property type="match status" value="1"/>
</dbReference>
<evidence type="ECO:0000256" key="3">
    <source>
        <dbReference type="SAM" id="SignalP"/>
    </source>
</evidence>
<evidence type="ECO:0000313" key="6">
    <source>
        <dbReference type="EMBL" id="MBC5582554.1"/>
    </source>
</evidence>
<dbReference type="RefSeq" id="WP_186888914.1">
    <property type="nucleotide sequence ID" value="NZ_JACONZ010000006.1"/>
</dbReference>